<comment type="catalytic activity">
    <reaction evidence="17">
        <text>ATP + H2O = ADP + phosphate + H(+)</text>
        <dbReference type="Rhea" id="RHEA:13065"/>
        <dbReference type="ChEBI" id="CHEBI:15377"/>
        <dbReference type="ChEBI" id="CHEBI:15378"/>
        <dbReference type="ChEBI" id="CHEBI:30616"/>
        <dbReference type="ChEBI" id="CHEBI:43474"/>
        <dbReference type="ChEBI" id="CHEBI:456216"/>
    </reaction>
</comment>
<reference evidence="19" key="1">
    <citation type="submission" date="2017-01" db="EMBL/GenBank/DDBJ databases">
        <title>High-throughput sequencing uncovers low homogeneity in the biogeography of single-stranded DNA viruses.</title>
        <authorList>
            <person name="Pearson V.M."/>
            <person name="Rokyta D.R."/>
        </authorList>
    </citation>
    <scope>NUCLEOTIDE SEQUENCE</scope>
</reference>
<keyword evidence="5" id="KW-0548">Nucleotidyltransferase</keyword>
<sequence length="295" mass="33191">MSVRNFCWTAFEPSNPPPYSPLPENIRYLVCQWETCPTTNRQHLQGFLQTVLPRRPSSIVKLLVSLTGRSCHVEIMKGTAEEARRYCMKLETRVAGTEPFESGTFCPGQGARTDLSEVARLCALGTPLREIASQAPTMWIRYHRGIANLRSTLADSEESKRSTFAMVYIWGPSGCGKTSAVRRRWPDAFWLTETERGWMDSYDGQDTIVIDDFSAVLPLPWVLRLCQPQPFLAECKGMPPVAIKATTVVLTANFPPEEMYVSEKNQSAWLSRLSPSRNGHVIYTTDGSSIVFPFD</sequence>
<evidence type="ECO:0000256" key="13">
    <source>
        <dbReference type="ARBA" id="ARBA00023125"/>
    </source>
</evidence>
<dbReference type="GO" id="GO:0006260">
    <property type="term" value="P:DNA replication"/>
    <property type="evidence" value="ECO:0007669"/>
    <property type="project" value="UniProtKB-KW"/>
</dbReference>
<evidence type="ECO:0000256" key="2">
    <source>
        <dbReference type="ARBA" id="ARBA00004147"/>
    </source>
</evidence>
<accession>A0A2K9LS38</accession>
<evidence type="ECO:0000259" key="18">
    <source>
        <dbReference type="PROSITE" id="PS52020"/>
    </source>
</evidence>
<dbReference type="GO" id="GO:0000166">
    <property type="term" value="F:nucleotide binding"/>
    <property type="evidence" value="ECO:0007669"/>
    <property type="project" value="UniProtKB-KW"/>
</dbReference>
<evidence type="ECO:0000256" key="10">
    <source>
        <dbReference type="ARBA" id="ARBA00022759"/>
    </source>
</evidence>
<organism evidence="19">
    <name type="scientific">uncultured virus</name>
    <dbReference type="NCBI Taxonomy" id="340016"/>
    <lineage>
        <taxon>Viruses</taxon>
        <taxon>environmental samples</taxon>
    </lineage>
</organism>
<evidence type="ECO:0000256" key="7">
    <source>
        <dbReference type="ARBA" id="ARBA00022722"/>
    </source>
</evidence>
<dbReference type="GO" id="GO:0016779">
    <property type="term" value="F:nucleotidyltransferase activity"/>
    <property type="evidence" value="ECO:0007669"/>
    <property type="project" value="UniProtKB-KW"/>
</dbReference>
<keyword evidence="11" id="KW-0378">Hydrolase</keyword>
<dbReference type="InterPro" id="IPR000605">
    <property type="entry name" value="Helicase_SF3_ssDNA/RNA_vir"/>
</dbReference>
<keyword evidence="6" id="KW-0235">DNA replication</keyword>
<name>A0A2K9LS38_9VIRU</name>
<dbReference type="GO" id="GO:0046872">
    <property type="term" value="F:metal ion binding"/>
    <property type="evidence" value="ECO:0007669"/>
    <property type="project" value="UniProtKB-KW"/>
</dbReference>
<keyword evidence="14" id="KW-0511">Multifunctional enzyme</keyword>
<evidence type="ECO:0000256" key="11">
    <source>
        <dbReference type="ARBA" id="ARBA00022801"/>
    </source>
</evidence>
<evidence type="ECO:0000256" key="12">
    <source>
        <dbReference type="ARBA" id="ARBA00023124"/>
    </source>
</evidence>
<dbReference type="GO" id="GO:0003724">
    <property type="term" value="F:RNA helicase activity"/>
    <property type="evidence" value="ECO:0007669"/>
    <property type="project" value="InterPro"/>
</dbReference>
<evidence type="ECO:0000256" key="15">
    <source>
        <dbReference type="ARBA" id="ARBA00030754"/>
    </source>
</evidence>
<evidence type="ECO:0000256" key="1">
    <source>
        <dbReference type="ARBA" id="ARBA00001936"/>
    </source>
</evidence>
<evidence type="ECO:0000256" key="6">
    <source>
        <dbReference type="ARBA" id="ARBA00022705"/>
    </source>
</evidence>
<dbReference type="Pfam" id="PF02407">
    <property type="entry name" value="Viral_Rep"/>
    <property type="match status" value="1"/>
</dbReference>
<protein>
    <recommendedName>
        <fullName evidence="15">ATP-dependent helicase Rep</fullName>
    </recommendedName>
    <alternativeName>
        <fullName evidence="16">RepP</fullName>
    </alternativeName>
</protein>
<evidence type="ECO:0000256" key="8">
    <source>
        <dbReference type="ARBA" id="ARBA00022723"/>
    </source>
</evidence>
<gene>
    <name evidence="19" type="primary">Rep</name>
</gene>
<evidence type="ECO:0000256" key="14">
    <source>
        <dbReference type="ARBA" id="ARBA00023268"/>
    </source>
</evidence>
<keyword evidence="13" id="KW-0238">DNA-binding</keyword>
<dbReference type="GO" id="GO:0042025">
    <property type="term" value="C:host cell nucleus"/>
    <property type="evidence" value="ECO:0007669"/>
    <property type="project" value="UniProtKB-SubCell"/>
</dbReference>
<dbReference type="InterPro" id="IPR027417">
    <property type="entry name" value="P-loop_NTPase"/>
</dbReference>
<evidence type="ECO:0000256" key="9">
    <source>
        <dbReference type="ARBA" id="ARBA00022741"/>
    </source>
</evidence>
<evidence type="ECO:0000256" key="16">
    <source>
        <dbReference type="ARBA" id="ARBA00032243"/>
    </source>
</evidence>
<dbReference type="PROSITE" id="PS52020">
    <property type="entry name" value="CRESS_DNA_REP"/>
    <property type="match status" value="1"/>
</dbReference>
<keyword evidence="7" id="KW-0540">Nuclease</keyword>
<evidence type="ECO:0000256" key="17">
    <source>
        <dbReference type="ARBA" id="ARBA00049360"/>
    </source>
</evidence>
<evidence type="ECO:0000256" key="3">
    <source>
        <dbReference type="ARBA" id="ARBA00008545"/>
    </source>
</evidence>
<comment type="cofactor">
    <cofactor evidence="1">
        <name>Mn(2+)</name>
        <dbReference type="ChEBI" id="CHEBI:29035"/>
    </cofactor>
</comment>
<feature type="domain" description="CRESS-DNA virus Rep endonuclease" evidence="18">
    <location>
        <begin position="1"/>
        <end position="105"/>
    </location>
</feature>
<dbReference type="EMBL" id="KY487799">
    <property type="protein sequence ID" value="AUM61672.1"/>
    <property type="molecule type" value="Genomic_DNA"/>
</dbReference>
<comment type="subcellular location">
    <subcellularLocation>
        <location evidence="2">Host nucleus</location>
    </subcellularLocation>
</comment>
<dbReference type="GO" id="GO:0004519">
    <property type="term" value="F:endonuclease activity"/>
    <property type="evidence" value="ECO:0007669"/>
    <property type="project" value="UniProtKB-KW"/>
</dbReference>
<dbReference type="InterPro" id="IPR049912">
    <property type="entry name" value="CRESS_DNA_REP"/>
</dbReference>
<comment type="similarity">
    <text evidence="3">Belongs to the nanoviruses/circoviruses replication-associated protein family.</text>
</comment>
<keyword evidence="10" id="KW-0255">Endonuclease</keyword>
<evidence type="ECO:0000313" key="19">
    <source>
        <dbReference type="EMBL" id="AUM61672.1"/>
    </source>
</evidence>
<keyword evidence="9" id="KW-0547">Nucleotide-binding</keyword>
<dbReference type="GO" id="GO:0016787">
    <property type="term" value="F:hydrolase activity"/>
    <property type="evidence" value="ECO:0007669"/>
    <property type="project" value="UniProtKB-KW"/>
</dbReference>
<dbReference type="Pfam" id="PF00910">
    <property type="entry name" value="RNA_helicase"/>
    <property type="match status" value="1"/>
</dbReference>
<dbReference type="Gene3D" id="3.40.1310.20">
    <property type="match status" value="1"/>
</dbReference>
<dbReference type="SUPFAM" id="SSF52540">
    <property type="entry name" value="P-loop containing nucleoside triphosphate hydrolases"/>
    <property type="match status" value="1"/>
</dbReference>
<evidence type="ECO:0000256" key="4">
    <source>
        <dbReference type="ARBA" id="ARBA00022679"/>
    </source>
</evidence>
<proteinExistence type="inferred from homology"/>
<evidence type="ECO:0000256" key="5">
    <source>
        <dbReference type="ARBA" id="ARBA00022695"/>
    </source>
</evidence>
<keyword evidence="12" id="KW-0190">Covalent protein-DNA linkage</keyword>
<keyword evidence="8" id="KW-0479">Metal-binding</keyword>
<dbReference type="GO" id="GO:0003677">
    <property type="term" value="F:DNA binding"/>
    <property type="evidence" value="ECO:0007669"/>
    <property type="project" value="UniProtKB-KW"/>
</dbReference>
<dbReference type="GO" id="GO:0003723">
    <property type="term" value="F:RNA binding"/>
    <property type="evidence" value="ECO:0007669"/>
    <property type="project" value="InterPro"/>
</dbReference>
<keyword evidence="4" id="KW-0808">Transferase</keyword>